<reference evidence="1 2" key="1">
    <citation type="journal article" date="2016" name="Genome Announc.">
        <title>Complete genome sequence of the hyperthermophilic and piezophilic archaeon Thermococcus barophilus Ch5, capable of growth at the expense of hydrogenogenesis from carbon monoxide and formate.</title>
        <authorList>
            <person name="Oger P."/>
            <person name="Sokolova T.G."/>
            <person name="Kozhevnikova D.A."/>
            <person name="Taranov E.A."/>
            <person name="Vannier P."/>
            <person name="Lee H.S."/>
            <person name="Kwon K.K."/>
            <person name="Kang S.G."/>
            <person name="Lee J.H."/>
            <person name="Bonch-Osmolovskaya E.A."/>
            <person name="Lebedinsky A.V."/>
        </authorList>
    </citation>
    <scope>NUCLEOTIDE SEQUENCE [LARGE SCALE GENOMIC DNA]</scope>
    <source>
        <strain evidence="2">Ch5</strain>
    </source>
</reference>
<dbReference type="PATRIC" id="fig|55802.8.peg.1966"/>
<name>A0A0S1XDP4_THEBA</name>
<dbReference type="EMBL" id="CP013050">
    <property type="protein sequence ID" value="ALM75889.1"/>
    <property type="molecule type" value="Genomic_DNA"/>
</dbReference>
<organism evidence="1 2">
    <name type="scientific">Thermococcus barophilus</name>
    <dbReference type="NCBI Taxonomy" id="55802"/>
    <lineage>
        <taxon>Archaea</taxon>
        <taxon>Methanobacteriati</taxon>
        <taxon>Methanobacteriota</taxon>
        <taxon>Thermococci</taxon>
        <taxon>Thermococcales</taxon>
        <taxon>Thermococcaceae</taxon>
        <taxon>Thermococcus</taxon>
    </lineage>
</organism>
<dbReference type="GeneID" id="10041898"/>
<dbReference type="InterPro" id="IPR013783">
    <property type="entry name" value="Ig-like_fold"/>
</dbReference>
<evidence type="ECO:0000313" key="2">
    <source>
        <dbReference type="Proteomes" id="UP000066042"/>
    </source>
</evidence>
<gene>
    <name evidence="1" type="ORF">TBCH5v1_1986</name>
</gene>
<proteinExistence type="predicted"/>
<dbReference type="STRING" id="55802.TBCH5v1_1986"/>
<dbReference type="RefSeq" id="WP_013467855.1">
    <property type="nucleotide sequence ID" value="NZ_CP013050.1"/>
</dbReference>
<evidence type="ECO:0000313" key="1">
    <source>
        <dbReference type="EMBL" id="ALM75889.1"/>
    </source>
</evidence>
<dbReference type="Proteomes" id="UP000066042">
    <property type="component" value="Chromosome"/>
</dbReference>
<dbReference type="AlphaFoldDB" id="A0A0S1XDP4"/>
<dbReference type="Gene3D" id="2.60.40.10">
    <property type="entry name" value="Immunoglobulins"/>
    <property type="match status" value="1"/>
</dbReference>
<sequence>MKKLAIVLILMLITPSTIKAQPQKEEYLLTFSGYLGIGDVLTFGNYTLTVEDILTSPRTGIANTVLFKLRDNIVFNESEFSLQEGQEYQYKDVKIKLVVITLEDNPRALIRIYSKAVDVFYGDAHERSIFRYGPIKFMVLEIKNGTFLARYEKKGEVDYRYFGTGYYHWNELSIYVENITNKTVRLKIKAPKYAQYAIIRGAEIAIEKVDFGEVEIGSPFKLTITLRNVGNKNARFISVYLYSKEQIQEEQTQTLLPTITIPQFESSLPFAAYRESPIKYLEVLAPGEEKTVAFTLISSKNLKENVYPLYIRIEYQDEDGAKKSKEVQVGIPVEDRIRPKVIIEEFKIIPPIVQPDSNFTVRIKLRNIGNSVAKHVRVRVTGEKPEEEKQTAYPYFPSGGEAAQQEVDIFPIRKQSLLYFSEVNTTAEGKLYFKIKQVQRGIYPLYVTITYEDENGVVYKEETMFGVEVSAYPLLDLYIGNIWESGGKYNFEVYVVNEGKDVARGVTLDVTSKQLELFPIGQRYVGSIAGLDYDSVNFQILNKTIPKGEYVIHAKVYYKDEKGQEKTFEKDLVIRIPETLSYSERKPYEYYIGGGIILLFIIILLWRRKSVE</sequence>
<dbReference type="PANTHER" id="PTHR35902:SF6">
    <property type="entry name" value="CONSERVED WITHIN P. AEROPHILUM"/>
    <property type="match status" value="1"/>
</dbReference>
<accession>A0A0S1XDP4</accession>
<dbReference type="PANTHER" id="PTHR35902">
    <property type="entry name" value="S-LAYER DOMAIN-LIKE PROTEIN-RELATED"/>
    <property type="match status" value="1"/>
</dbReference>
<protein>
    <submittedName>
        <fullName evidence="1">Uncharacterized protein</fullName>
    </submittedName>
</protein>
<dbReference type="GeneID" id="26137218"/>